<protein>
    <submittedName>
        <fullName evidence="5">Putative methyltransferase YcgJ</fullName>
        <ecNumber evidence="5">2.1.1.-</ecNumber>
    </submittedName>
</protein>
<dbReference type="OrthoDB" id="5642573at2"/>
<dbReference type="PROSITE" id="PS00107">
    <property type="entry name" value="PROTEIN_KINASE_ATP"/>
    <property type="match status" value="1"/>
</dbReference>
<dbReference type="GO" id="GO:0008168">
    <property type="term" value="F:methyltransferase activity"/>
    <property type="evidence" value="ECO:0007669"/>
    <property type="project" value="UniProtKB-KW"/>
</dbReference>
<evidence type="ECO:0000256" key="3">
    <source>
        <dbReference type="PROSITE-ProRule" id="PRU10141"/>
    </source>
</evidence>
<organism evidence="5 6">
    <name type="scientific">Roseovarius litorisediminis</name>
    <dbReference type="NCBI Taxonomy" id="1312363"/>
    <lineage>
        <taxon>Bacteria</taxon>
        <taxon>Pseudomonadati</taxon>
        <taxon>Pseudomonadota</taxon>
        <taxon>Alphaproteobacteria</taxon>
        <taxon>Rhodobacterales</taxon>
        <taxon>Roseobacteraceae</taxon>
        <taxon>Roseovarius</taxon>
    </lineage>
</organism>
<gene>
    <name evidence="5" type="primary">ycgJ</name>
    <name evidence="5" type="ORF">PEL8287_03362</name>
</gene>
<evidence type="ECO:0000259" key="4">
    <source>
        <dbReference type="Pfam" id="PF13649"/>
    </source>
</evidence>
<dbReference type="PANTHER" id="PTHR43861:SF1">
    <property type="entry name" value="TRANS-ACONITATE 2-METHYLTRANSFERASE"/>
    <property type="match status" value="1"/>
</dbReference>
<evidence type="ECO:0000256" key="2">
    <source>
        <dbReference type="ARBA" id="ARBA00022679"/>
    </source>
</evidence>
<dbReference type="AlphaFoldDB" id="A0A1Y5TEJ1"/>
<dbReference type="CDD" id="cd02440">
    <property type="entry name" value="AdoMet_MTases"/>
    <property type="match status" value="1"/>
</dbReference>
<dbReference type="GO" id="GO:0032259">
    <property type="term" value="P:methylation"/>
    <property type="evidence" value="ECO:0007669"/>
    <property type="project" value="UniProtKB-KW"/>
</dbReference>
<reference evidence="5 6" key="1">
    <citation type="submission" date="2017-03" db="EMBL/GenBank/DDBJ databases">
        <authorList>
            <person name="Afonso C.L."/>
            <person name="Miller P.J."/>
            <person name="Scott M.A."/>
            <person name="Spackman E."/>
            <person name="Goraichik I."/>
            <person name="Dimitrov K.M."/>
            <person name="Suarez D.L."/>
            <person name="Swayne D.E."/>
        </authorList>
    </citation>
    <scope>NUCLEOTIDE SEQUENCE [LARGE SCALE GENOMIC DNA]</scope>
    <source>
        <strain evidence="5 6">CECT 8287</strain>
    </source>
</reference>
<dbReference type="InterPro" id="IPR017441">
    <property type="entry name" value="Protein_kinase_ATP_BS"/>
</dbReference>
<dbReference type="Pfam" id="PF13649">
    <property type="entry name" value="Methyltransf_25"/>
    <property type="match status" value="1"/>
</dbReference>
<dbReference type="Gene3D" id="3.40.50.150">
    <property type="entry name" value="Vaccinia Virus protein VP39"/>
    <property type="match status" value="1"/>
</dbReference>
<keyword evidence="3" id="KW-0547">Nucleotide-binding</keyword>
<accession>A0A1Y5TEJ1</accession>
<keyword evidence="6" id="KW-1185">Reference proteome</keyword>
<keyword evidence="1 5" id="KW-0489">Methyltransferase</keyword>
<dbReference type="EMBL" id="FWFL01000010">
    <property type="protein sequence ID" value="SLN61949.1"/>
    <property type="molecule type" value="Genomic_DNA"/>
</dbReference>
<dbReference type="InterPro" id="IPR029063">
    <property type="entry name" value="SAM-dependent_MTases_sf"/>
</dbReference>
<evidence type="ECO:0000256" key="1">
    <source>
        <dbReference type="ARBA" id="ARBA00022603"/>
    </source>
</evidence>
<dbReference type="Proteomes" id="UP000193827">
    <property type="component" value="Unassembled WGS sequence"/>
</dbReference>
<evidence type="ECO:0000313" key="5">
    <source>
        <dbReference type="EMBL" id="SLN61949.1"/>
    </source>
</evidence>
<feature type="domain" description="Methyltransferase" evidence="4">
    <location>
        <begin position="43"/>
        <end position="136"/>
    </location>
</feature>
<dbReference type="PANTHER" id="PTHR43861">
    <property type="entry name" value="TRANS-ACONITATE 2-METHYLTRANSFERASE-RELATED"/>
    <property type="match status" value="1"/>
</dbReference>
<dbReference type="RefSeq" id="WP_085893570.1">
    <property type="nucleotide sequence ID" value="NZ_FWFL01000010.1"/>
</dbReference>
<dbReference type="SUPFAM" id="SSF53335">
    <property type="entry name" value="S-adenosyl-L-methionine-dependent methyltransferases"/>
    <property type="match status" value="1"/>
</dbReference>
<keyword evidence="2 5" id="KW-0808">Transferase</keyword>
<dbReference type="InterPro" id="IPR041698">
    <property type="entry name" value="Methyltransf_25"/>
</dbReference>
<evidence type="ECO:0000313" key="6">
    <source>
        <dbReference type="Proteomes" id="UP000193827"/>
    </source>
</evidence>
<keyword evidence="3" id="KW-0067">ATP-binding</keyword>
<dbReference type="EC" id="2.1.1.-" evidence="5"/>
<sequence>MTADATFWDRIAVKYAARPIKDMTAYEKTMARTRAWLGAQDNVLELGCGSGSTALLLAPDLGKITATDISGGMIAIGKEKAAAQGASNIEFMQATTHDPRLLPESYDTVLAFNLLHLIEDLDQSLSRVHTLLRPGGLFISKTVCLGNALHFKAMVWVMQKFGRAPFVRFMDVPELEAALGSKGFEIVETGNYPAKPISRFIVARKI</sequence>
<proteinExistence type="predicted"/>
<dbReference type="GO" id="GO:0005524">
    <property type="term" value="F:ATP binding"/>
    <property type="evidence" value="ECO:0007669"/>
    <property type="project" value="UniProtKB-UniRule"/>
</dbReference>
<feature type="binding site" evidence="3">
    <location>
        <position position="78"/>
    </location>
    <ligand>
        <name>ATP</name>
        <dbReference type="ChEBI" id="CHEBI:30616"/>
    </ligand>
</feature>
<name>A0A1Y5TEJ1_9RHOB</name>